<name>A0ABP8PPP7_9MICO</name>
<gene>
    <name evidence="3" type="ORF">GCM10023171_31310</name>
</gene>
<accession>A0ABP8PPP7</accession>
<dbReference type="InterPro" id="IPR012338">
    <property type="entry name" value="Beta-lactam/transpept-like"/>
</dbReference>
<evidence type="ECO:0000313" key="4">
    <source>
        <dbReference type="Proteomes" id="UP001500731"/>
    </source>
</evidence>
<evidence type="ECO:0000259" key="2">
    <source>
        <dbReference type="Pfam" id="PF00144"/>
    </source>
</evidence>
<proteinExistence type="predicted"/>
<evidence type="ECO:0000313" key="3">
    <source>
        <dbReference type="EMBL" id="GAA4489806.1"/>
    </source>
</evidence>
<dbReference type="InterPro" id="IPR001466">
    <property type="entry name" value="Beta-lactam-related"/>
</dbReference>
<dbReference type="Proteomes" id="UP001500731">
    <property type="component" value="Unassembled WGS sequence"/>
</dbReference>
<dbReference type="RefSeq" id="WP_345188332.1">
    <property type="nucleotide sequence ID" value="NZ_BAABGP010000022.1"/>
</dbReference>
<keyword evidence="4" id="KW-1185">Reference proteome</keyword>
<reference evidence="4" key="1">
    <citation type="journal article" date="2019" name="Int. J. Syst. Evol. Microbiol.">
        <title>The Global Catalogue of Microorganisms (GCM) 10K type strain sequencing project: providing services to taxonomists for standard genome sequencing and annotation.</title>
        <authorList>
            <consortium name="The Broad Institute Genomics Platform"/>
            <consortium name="The Broad Institute Genome Sequencing Center for Infectious Disease"/>
            <person name="Wu L."/>
            <person name="Ma J."/>
        </authorList>
    </citation>
    <scope>NUCLEOTIDE SEQUENCE [LARGE SCALE GENOMIC DNA]</scope>
    <source>
        <strain evidence="4">JCM 17839</strain>
    </source>
</reference>
<feature type="domain" description="Beta-lactamase-related" evidence="2">
    <location>
        <begin position="22"/>
        <end position="326"/>
    </location>
</feature>
<sequence length="344" mass="36441">MTALTDALAELLAEGLEDELYTAGAAGVRIGDERALAVVGRHGLDDPTPVSGDSLFDLASMSKAYVGAAILRLIDEGRIDPEAPVAEILPVGAGEGHDRITMRMLLTHAAGFPAEQLLWKDRAIPAEERRQRVLSTPLESAPGAEFRYSCVGFIAAGAVAEALTGLPLPDLVRTLVTEPLGLVRTGYGPVDPAHAVATEDESYVGRGMVQGEVHDELSWSLGGRVANAGIFAPVGEALSFAESYLDDRLLGPRGWRLATSPAPAPALPAGFAHSYGLRIADPGFLGDVPAIGHTGFTGTMFWVQPERRVAVTLLTNRVHPRRDRADIGAFRVRFSQAIARLAAS</sequence>
<organism evidence="3 4">
    <name type="scientific">Microbacterium panaciterrae</name>
    <dbReference type="NCBI Taxonomy" id="985759"/>
    <lineage>
        <taxon>Bacteria</taxon>
        <taxon>Bacillati</taxon>
        <taxon>Actinomycetota</taxon>
        <taxon>Actinomycetes</taxon>
        <taxon>Micrococcales</taxon>
        <taxon>Microbacteriaceae</taxon>
        <taxon>Microbacterium</taxon>
    </lineage>
</organism>
<dbReference type="Gene3D" id="3.40.710.10">
    <property type="entry name" value="DD-peptidase/beta-lactamase superfamily"/>
    <property type="match status" value="1"/>
</dbReference>
<keyword evidence="1" id="KW-0378">Hydrolase</keyword>
<dbReference type="InterPro" id="IPR050789">
    <property type="entry name" value="Diverse_Enzym_Activities"/>
</dbReference>
<dbReference type="EMBL" id="BAABGP010000022">
    <property type="protein sequence ID" value="GAA4489806.1"/>
    <property type="molecule type" value="Genomic_DNA"/>
</dbReference>
<dbReference type="PANTHER" id="PTHR43283:SF11">
    <property type="entry name" value="BETA-LACTAMASE-RELATED DOMAIN-CONTAINING PROTEIN"/>
    <property type="match status" value="1"/>
</dbReference>
<dbReference type="Pfam" id="PF00144">
    <property type="entry name" value="Beta-lactamase"/>
    <property type="match status" value="1"/>
</dbReference>
<evidence type="ECO:0000256" key="1">
    <source>
        <dbReference type="ARBA" id="ARBA00022801"/>
    </source>
</evidence>
<comment type="caution">
    <text evidence="3">The sequence shown here is derived from an EMBL/GenBank/DDBJ whole genome shotgun (WGS) entry which is preliminary data.</text>
</comment>
<protein>
    <recommendedName>
        <fullName evidence="2">Beta-lactamase-related domain-containing protein</fullName>
    </recommendedName>
</protein>
<dbReference type="SUPFAM" id="SSF56601">
    <property type="entry name" value="beta-lactamase/transpeptidase-like"/>
    <property type="match status" value="1"/>
</dbReference>
<dbReference type="PANTHER" id="PTHR43283">
    <property type="entry name" value="BETA-LACTAMASE-RELATED"/>
    <property type="match status" value="1"/>
</dbReference>